<comment type="caution">
    <text evidence="2">The sequence shown here is derived from an EMBL/GenBank/DDBJ whole genome shotgun (WGS) entry which is preliminary data.</text>
</comment>
<proteinExistence type="predicted"/>
<dbReference type="STRING" id="592010.GCWU000182_000398"/>
<accession>W1Q4A0</accession>
<evidence type="ECO:0000313" key="3">
    <source>
        <dbReference type="Proteomes" id="UP000019050"/>
    </source>
</evidence>
<dbReference type="Pfam" id="PF13302">
    <property type="entry name" value="Acetyltransf_3"/>
    <property type="match status" value="1"/>
</dbReference>
<dbReference type="GeneID" id="84816498"/>
<dbReference type="GO" id="GO:0016747">
    <property type="term" value="F:acyltransferase activity, transferring groups other than amino-acyl groups"/>
    <property type="evidence" value="ECO:0007669"/>
    <property type="project" value="InterPro"/>
</dbReference>
<feature type="domain" description="N-acetyltransferase" evidence="1">
    <location>
        <begin position="14"/>
        <end position="182"/>
    </location>
</feature>
<dbReference type="OrthoDB" id="9798081at2"/>
<dbReference type="HOGENOM" id="CLU_013985_3_6_9"/>
<dbReference type="InterPro" id="IPR000182">
    <property type="entry name" value="GNAT_dom"/>
</dbReference>
<dbReference type="InterPro" id="IPR051531">
    <property type="entry name" value="N-acetyltransferase"/>
</dbReference>
<organism evidence="2 3">
    <name type="scientific">Abiotrophia defectiva ATCC 49176</name>
    <dbReference type="NCBI Taxonomy" id="592010"/>
    <lineage>
        <taxon>Bacteria</taxon>
        <taxon>Bacillati</taxon>
        <taxon>Bacillota</taxon>
        <taxon>Bacilli</taxon>
        <taxon>Lactobacillales</taxon>
        <taxon>Aerococcaceae</taxon>
        <taxon>Abiotrophia</taxon>
    </lineage>
</organism>
<dbReference type="PANTHER" id="PTHR43792">
    <property type="entry name" value="GNAT FAMILY, PUTATIVE (AFU_ORTHOLOGUE AFUA_3G00765)-RELATED-RELATED"/>
    <property type="match status" value="1"/>
</dbReference>
<dbReference type="RefSeq" id="WP_023391051.1">
    <property type="nucleotide sequence ID" value="NZ_KI535340.1"/>
</dbReference>
<dbReference type="EMBL" id="ACIN03000003">
    <property type="protein sequence ID" value="ESK66057.1"/>
    <property type="molecule type" value="Genomic_DNA"/>
</dbReference>
<dbReference type="PROSITE" id="PS51186">
    <property type="entry name" value="GNAT"/>
    <property type="match status" value="1"/>
</dbReference>
<dbReference type="eggNOG" id="COG1670">
    <property type="taxonomic scope" value="Bacteria"/>
</dbReference>
<keyword evidence="3" id="KW-1185">Reference proteome</keyword>
<dbReference type="SUPFAM" id="SSF55729">
    <property type="entry name" value="Acyl-CoA N-acyltransferases (Nat)"/>
    <property type="match status" value="1"/>
</dbReference>
<evidence type="ECO:0000259" key="1">
    <source>
        <dbReference type="PROSITE" id="PS51186"/>
    </source>
</evidence>
<dbReference type="Proteomes" id="UP000019050">
    <property type="component" value="Unassembled WGS sequence"/>
</dbReference>
<dbReference type="InterPro" id="IPR016181">
    <property type="entry name" value="Acyl_CoA_acyltransferase"/>
</dbReference>
<sequence>MKAIGTQSLITEDLILRRFELSDAPAMFSNWAGRPDNVTYLTWPAHADLSVTQATLERWVAAYQDGDTFKWAITLKSQPDQVIGDISGVGYDPATNSITIGYVLGRDYWGKGYMTQALIAVSRFFLQEADINRLRATHDTANPGSGRVMQKAGFHFEGILRQAGCNNQGIVDSAYYSLLKSDL</sequence>
<evidence type="ECO:0000313" key="2">
    <source>
        <dbReference type="EMBL" id="ESK66057.1"/>
    </source>
</evidence>
<protein>
    <submittedName>
        <fullName evidence="2">Acetyltransferase, GNAT family</fullName>
    </submittedName>
</protein>
<gene>
    <name evidence="2" type="ORF">GCWU000182_000398</name>
</gene>
<dbReference type="AlphaFoldDB" id="W1Q4A0"/>
<name>W1Q4A0_ABIDE</name>
<dbReference type="Gene3D" id="3.40.630.30">
    <property type="match status" value="1"/>
</dbReference>
<reference evidence="2" key="1">
    <citation type="submission" date="2013-06" db="EMBL/GenBank/DDBJ databases">
        <authorList>
            <person name="Weinstock G."/>
            <person name="Sodergren E."/>
            <person name="Clifton S."/>
            <person name="Fulton L."/>
            <person name="Fulton B."/>
            <person name="Courtney L."/>
            <person name="Fronick C."/>
            <person name="Harrison M."/>
            <person name="Strong C."/>
            <person name="Farmer C."/>
            <person name="Delahaunty K."/>
            <person name="Markovic C."/>
            <person name="Hall O."/>
            <person name="Minx P."/>
            <person name="Tomlinson C."/>
            <person name="Mitreva M."/>
            <person name="Nelson J."/>
            <person name="Hou S."/>
            <person name="Wollam A."/>
            <person name="Pepin K.H."/>
            <person name="Johnson M."/>
            <person name="Bhonagiri V."/>
            <person name="Nash W.E."/>
            <person name="Warren W."/>
            <person name="Chinwalla A."/>
            <person name="Mardis E.R."/>
            <person name="Wilson R.K."/>
        </authorList>
    </citation>
    <scope>NUCLEOTIDE SEQUENCE [LARGE SCALE GENOMIC DNA]</scope>
    <source>
        <strain evidence="2">ATCC 49176</strain>
    </source>
</reference>